<dbReference type="InterPro" id="IPR036249">
    <property type="entry name" value="Thioredoxin-like_sf"/>
</dbReference>
<evidence type="ECO:0000256" key="5">
    <source>
        <dbReference type="ARBA" id="ARBA00022982"/>
    </source>
</evidence>
<dbReference type="Pfam" id="PF00462">
    <property type="entry name" value="Glutaredoxin"/>
    <property type="match status" value="1"/>
</dbReference>
<evidence type="ECO:0000313" key="10">
    <source>
        <dbReference type="Proteomes" id="UP000051677"/>
    </source>
</evidence>
<feature type="domain" description="Glutaredoxin" evidence="8">
    <location>
        <begin position="5"/>
        <end position="62"/>
    </location>
</feature>
<dbReference type="GO" id="GO:0045454">
    <property type="term" value="P:cell redox homeostasis"/>
    <property type="evidence" value="ECO:0007669"/>
    <property type="project" value="InterPro"/>
</dbReference>
<dbReference type="PANTHER" id="PTHR34386:SF1">
    <property type="entry name" value="GLUTAREDOXIN-LIKE PROTEIN NRDH"/>
    <property type="match status" value="1"/>
</dbReference>
<proteinExistence type="inferred from homology"/>
<dbReference type="InterPro" id="IPR011909">
    <property type="entry name" value="GlrX_NrdH"/>
</dbReference>
<name>A0A0Q2Q9W8_MYCGO</name>
<dbReference type="InterPro" id="IPR002109">
    <property type="entry name" value="Glutaredoxin"/>
</dbReference>
<accession>A0A0Q2Q9W8</accession>
<dbReference type="OrthoDB" id="8545217at2"/>
<dbReference type="NCBIfam" id="TIGR02194">
    <property type="entry name" value="GlrX_NrdH"/>
    <property type="match status" value="1"/>
</dbReference>
<evidence type="ECO:0000256" key="4">
    <source>
        <dbReference type="ARBA" id="ARBA00022448"/>
    </source>
</evidence>
<dbReference type="InterPro" id="IPR051548">
    <property type="entry name" value="Grx-like_ET"/>
</dbReference>
<dbReference type="GO" id="GO:0009055">
    <property type="term" value="F:electron transfer activity"/>
    <property type="evidence" value="ECO:0007669"/>
    <property type="project" value="TreeGrafter"/>
</dbReference>
<organism evidence="9 10">
    <name type="scientific">Mycobacterium gordonae</name>
    <dbReference type="NCBI Taxonomy" id="1778"/>
    <lineage>
        <taxon>Bacteria</taxon>
        <taxon>Bacillati</taxon>
        <taxon>Actinomycetota</taxon>
        <taxon>Actinomycetes</taxon>
        <taxon>Mycobacteriales</taxon>
        <taxon>Mycobacteriaceae</taxon>
        <taxon>Mycobacterium</taxon>
    </lineage>
</organism>
<dbReference type="RefSeq" id="WP_055580465.1">
    <property type="nucleotide sequence ID" value="NZ_LKTM01000348.1"/>
</dbReference>
<dbReference type="CDD" id="cd02976">
    <property type="entry name" value="NrdH"/>
    <property type="match status" value="1"/>
</dbReference>
<dbReference type="Gene3D" id="3.40.30.10">
    <property type="entry name" value="Glutaredoxin"/>
    <property type="match status" value="1"/>
</dbReference>
<protein>
    <recommendedName>
        <fullName evidence="3">Glutaredoxin-like protein NrdH</fullName>
    </recommendedName>
</protein>
<dbReference type="SUPFAM" id="SSF52833">
    <property type="entry name" value="Thioredoxin-like"/>
    <property type="match status" value="1"/>
</dbReference>
<evidence type="ECO:0000256" key="1">
    <source>
        <dbReference type="ARBA" id="ARBA00002292"/>
    </source>
</evidence>
<evidence type="ECO:0000313" key="9">
    <source>
        <dbReference type="EMBL" id="KQH76629.1"/>
    </source>
</evidence>
<evidence type="ECO:0000256" key="7">
    <source>
        <dbReference type="ARBA" id="ARBA00023284"/>
    </source>
</evidence>
<comment type="similarity">
    <text evidence="2">Belongs to the glutaredoxin family.</text>
</comment>
<keyword evidence="7" id="KW-0676">Redox-active center</keyword>
<dbReference type="STRING" id="1778.A9W97_02545"/>
<keyword evidence="5" id="KW-0249">Electron transport</keyword>
<reference evidence="9 10" key="1">
    <citation type="submission" date="2015-10" db="EMBL/GenBank/DDBJ databases">
        <title>Mycobacterium gordonae draft genome assembly.</title>
        <authorList>
            <person name="Ustinova V."/>
            <person name="Smirnova T."/>
            <person name="Blagodatskikh K."/>
            <person name="Varlamov D."/>
            <person name="Larionova E."/>
            <person name="Chernousova L."/>
        </authorList>
    </citation>
    <scope>NUCLEOTIDE SEQUENCE [LARGE SCALE GENOMIC DNA]</scope>
    <source>
        <strain evidence="9 10">CTRI 14-8773</strain>
    </source>
</reference>
<dbReference type="EMBL" id="LKTM01000348">
    <property type="protein sequence ID" value="KQH76629.1"/>
    <property type="molecule type" value="Genomic_DNA"/>
</dbReference>
<evidence type="ECO:0000259" key="8">
    <source>
        <dbReference type="Pfam" id="PF00462"/>
    </source>
</evidence>
<keyword evidence="4" id="KW-0813">Transport</keyword>
<gene>
    <name evidence="9" type="ORF">AO501_10595</name>
</gene>
<evidence type="ECO:0000256" key="6">
    <source>
        <dbReference type="ARBA" id="ARBA00023157"/>
    </source>
</evidence>
<comment type="function">
    <text evidence="1">Electron transport system for the ribonucleotide reductase system NrdEF.</text>
</comment>
<sequence>MSTLTVYTKPACVQCTATFRALDKAGVHYQKIDITVDAQARDYVMALGYLHAPVVVAEDAHWSGFRPDRIKALAA</sequence>
<dbReference type="AlphaFoldDB" id="A0A0Q2Q9W8"/>
<dbReference type="PANTHER" id="PTHR34386">
    <property type="entry name" value="GLUTAREDOXIN"/>
    <property type="match status" value="1"/>
</dbReference>
<evidence type="ECO:0000256" key="3">
    <source>
        <dbReference type="ARBA" id="ARBA00017945"/>
    </source>
</evidence>
<evidence type="ECO:0000256" key="2">
    <source>
        <dbReference type="ARBA" id="ARBA00007787"/>
    </source>
</evidence>
<keyword evidence="6" id="KW-1015">Disulfide bond</keyword>
<comment type="caution">
    <text evidence="9">The sequence shown here is derived from an EMBL/GenBank/DDBJ whole genome shotgun (WGS) entry which is preliminary data.</text>
</comment>
<dbReference type="PROSITE" id="PS51354">
    <property type="entry name" value="GLUTAREDOXIN_2"/>
    <property type="match status" value="1"/>
</dbReference>
<dbReference type="Proteomes" id="UP000051677">
    <property type="component" value="Unassembled WGS sequence"/>
</dbReference>